<evidence type="ECO:0000256" key="4">
    <source>
        <dbReference type="ARBA" id="ARBA00012989"/>
    </source>
</evidence>
<dbReference type="GO" id="GO:0004517">
    <property type="term" value="F:nitric-oxide synthase activity"/>
    <property type="evidence" value="ECO:0007669"/>
    <property type="project" value="UniProtKB-EC"/>
</dbReference>
<dbReference type="InterPro" id="IPR023173">
    <property type="entry name" value="NADPH_Cyt_P450_Rdtase_alpha"/>
</dbReference>
<dbReference type="InterPro" id="IPR044943">
    <property type="entry name" value="NOS_dom_1"/>
</dbReference>
<proteinExistence type="inferred from homology"/>
<keyword evidence="7" id="KW-0288">FMN</keyword>
<dbReference type="Gene3D" id="2.40.30.10">
    <property type="entry name" value="Translation factors"/>
    <property type="match status" value="1"/>
</dbReference>
<dbReference type="EMBL" id="AGNL01034273">
    <property type="protein sequence ID" value="EJK55330.1"/>
    <property type="molecule type" value="Genomic_DNA"/>
</dbReference>
<evidence type="ECO:0000256" key="9">
    <source>
        <dbReference type="ARBA" id="ARBA00022827"/>
    </source>
</evidence>
<evidence type="ECO:0000313" key="17">
    <source>
        <dbReference type="Proteomes" id="UP000266841"/>
    </source>
</evidence>
<keyword evidence="9" id="KW-0274">FAD</keyword>
<dbReference type="GO" id="GO:0005516">
    <property type="term" value="F:calmodulin binding"/>
    <property type="evidence" value="ECO:0007669"/>
    <property type="project" value="UniProtKB-KW"/>
</dbReference>
<name>K0RQH5_THAOC</name>
<dbReference type="InterPro" id="IPR029039">
    <property type="entry name" value="Flavoprotein-like_sf"/>
</dbReference>
<evidence type="ECO:0000256" key="10">
    <source>
        <dbReference type="ARBA" id="ARBA00022857"/>
    </source>
</evidence>
<feature type="domain" description="FAD-binding FR-type" evidence="15">
    <location>
        <begin position="820"/>
        <end position="1084"/>
    </location>
</feature>
<dbReference type="Gene3D" id="3.40.50.360">
    <property type="match status" value="1"/>
</dbReference>
<dbReference type="OrthoDB" id="1688044at2759"/>
<dbReference type="InterPro" id="IPR036119">
    <property type="entry name" value="NOS_N_sf"/>
</dbReference>
<dbReference type="PANTHER" id="PTHR43410:SF1">
    <property type="entry name" value="NITRIC OXIDE SYNTHASE"/>
    <property type="match status" value="1"/>
</dbReference>
<dbReference type="Gene3D" id="1.20.990.10">
    <property type="entry name" value="NADPH-cytochrome p450 Reductase, Chain A, domain 3"/>
    <property type="match status" value="1"/>
</dbReference>
<gene>
    <name evidence="16" type="ORF">THAOC_24946</name>
</gene>
<dbReference type="Proteomes" id="UP000266841">
    <property type="component" value="Unassembled WGS sequence"/>
</dbReference>
<dbReference type="Gene3D" id="3.40.50.80">
    <property type="entry name" value="Nucleotide-binding domain of ferredoxin-NADP reductase (FNR) module"/>
    <property type="match status" value="1"/>
</dbReference>
<dbReference type="InterPro" id="IPR001433">
    <property type="entry name" value="OxRdtase_FAD/NAD-bd"/>
</dbReference>
<evidence type="ECO:0000256" key="8">
    <source>
        <dbReference type="ARBA" id="ARBA00022723"/>
    </source>
</evidence>
<feature type="non-terminal residue" evidence="16">
    <location>
        <position position="1"/>
    </location>
</feature>
<dbReference type="SUPFAM" id="SSF52218">
    <property type="entry name" value="Flavoproteins"/>
    <property type="match status" value="1"/>
</dbReference>
<dbReference type="PROSITE" id="PS51384">
    <property type="entry name" value="FAD_FR"/>
    <property type="match status" value="1"/>
</dbReference>
<dbReference type="eggNOG" id="KOG1158">
    <property type="taxonomic scope" value="Eukaryota"/>
</dbReference>
<keyword evidence="5" id="KW-0349">Heme</keyword>
<comment type="cofactor">
    <cofactor evidence="1">
        <name>FMN</name>
        <dbReference type="ChEBI" id="CHEBI:58210"/>
    </cofactor>
</comment>
<dbReference type="InterPro" id="IPR017938">
    <property type="entry name" value="Riboflavin_synthase-like_b-brl"/>
</dbReference>
<evidence type="ECO:0000256" key="5">
    <source>
        <dbReference type="ARBA" id="ARBA00022617"/>
    </source>
</evidence>
<keyword evidence="8" id="KW-0479">Metal-binding</keyword>
<evidence type="ECO:0000256" key="3">
    <source>
        <dbReference type="ARBA" id="ARBA00006267"/>
    </source>
</evidence>
<dbReference type="GO" id="GO:0006809">
    <property type="term" value="P:nitric oxide biosynthetic process"/>
    <property type="evidence" value="ECO:0007669"/>
    <property type="project" value="InterPro"/>
</dbReference>
<dbReference type="InterPro" id="IPR004030">
    <property type="entry name" value="NOS_N"/>
</dbReference>
<evidence type="ECO:0000259" key="14">
    <source>
        <dbReference type="PROSITE" id="PS50902"/>
    </source>
</evidence>
<protein>
    <recommendedName>
        <fullName evidence="4">nitric-oxide synthase (NADPH)</fullName>
        <ecNumber evidence="4">1.14.13.39</ecNumber>
    </recommendedName>
</protein>
<evidence type="ECO:0000256" key="2">
    <source>
        <dbReference type="ARBA" id="ARBA00001974"/>
    </source>
</evidence>
<dbReference type="SUPFAM" id="SSF56512">
    <property type="entry name" value="Nitric oxide (NO) synthase oxygenase domain"/>
    <property type="match status" value="1"/>
</dbReference>
<evidence type="ECO:0000256" key="13">
    <source>
        <dbReference type="ARBA" id="ARBA00023004"/>
    </source>
</evidence>
<keyword evidence="6" id="KW-0285">Flavoprotein</keyword>
<organism evidence="16 17">
    <name type="scientific">Thalassiosira oceanica</name>
    <name type="common">Marine diatom</name>
    <dbReference type="NCBI Taxonomy" id="159749"/>
    <lineage>
        <taxon>Eukaryota</taxon>
        <taxon>Sar</taxon>
        <taxon>Stramenopiles</taxon>
        <taxon>Ochrophyta</taxon>
        <taxon>Bacillariophyta</taxon>
        <taxon>Coscinodiscophyceae</taxon>
        <taxon>Thalassiosirophycidae</taxon>
        <taxon>Thalassiosirales</taxon>
        <taxon>Thalassiosiraceae</taxon>
        <taxon>Thalassiosira</taxon>
    </lineage>
</organism>
<evidence type="ECO:0000256" key="6">
    <source>
        <dbReference type="ARBA" id="ARBA00022630"/>
    </source>
</evidence>
<evidence type="ECO:0000259" key="15">
    <source>
        <dbReference type="PROSITE" id="PS51384"/>
    </source>
</evidence>
<dbReference type="GO" id="GO:0010181">
    <property type="term" value="F:FMN binding"/>
    <property type="evidence" value="ECO:0007669"/>
    <property type="project" value="InterPro"/>
</dbReference>
<evidence type="ECO:0000256" key="7">
    <source>
        <dbReference type="ARBA" id="ARBA00022643"/>
    </source>
</evidence>
<dbReference type="SUPFAM" id="SSF63380">
    <property type="entry name" value="Riboflavin synthase domain-like"/>
    <property type="match status" value="1"/>
</dbReference>
<dbReference type="InterPro" id="IPR017927">
    <property type="entry name" value="FAD-bd_FR_type"/>
</dbReference>
<evidence type="ECO:0000256" key="11">
    <source>
        <dbReference type="ARBA" id="ARBA00022860"/>
    </source>
</evidence>
<keyword evidence="11" id="KW-0112">Calmodulin-binding</keyword>
<evidence type="ECO:0000313" key="16">
    <source>
        <dbReference type="EMBL" id="EJK55330.1"/>
    </source>
</evidence>
<dbReference type="SUPFAM" id="SSF52343">
    <property type="entry name" value="Ferredoxin reductase-like, C-terminal NADP-linked domain"/>
    <property type="match status" value="1"/>
</dbReference>
<dbReference type="InterPro" id="IPR050607">
    <property type="entry name" value="NOS"/>
</dbReference>
<dbReference type="InterPro" id="IPR003097">
    <property type="entry name" value="CysJ-like_FAD-binding"/>
</dbReference>
<dbReference type="PANTHER" id="PTHR43410">
    <property type="entry name" value="NITRIC OXIDE SYNTHASE OXYGENASE"/>
    <property type="match status" value="1"/>
</dbReference>
<evidence type="ECO:0000256" key="1">
    <source>
        <dbReference type="ARBA" id="ARBA00001917"/>
    </source>
</evidence>
<keyword evidence="17" id="KW-1185">Reference proteome</keyword>
<comment type="cofactor">
    <cofactor evidence="2">
        <name>FAD</name>
        <dbReference type="ChEBI" id="CHEBI:57692"/>
    </cofactor>
</comment>
<dbReference type="Pfam" id="PF00175">
    <property type="entry name" value="NAD_binding_1"/>
    <property type="match status" value="1"/>
</dbReference>
<dbReference type="PROSITE" id="PS50902">
    <property type="entry name" value="FLAVODOXIN_LIKE"/>
    <property type="match status" value="1"/>
</dbReference>
<comment type="similarity">
    <text evidence="3">Belongs to the NOS family.</text>
</comment>
<keyword evidence="13" id="KW-0408">Iron</keyword>
<feature type="domain" description="Flavodoxin-like" evidence="14">
    <location>
        <begin position="545"/>
        <end position="683"/>
    </location>
</feature>
<dbReference type="GO" id="GO:0046872">
    <property type="term" value="F:metal ion binding"/>
    <property type="evidence" value="ECO:0007669"/>
    <property type="project" value="UniProtKB-KW"/>
</dbReference>
<dbReference type="InterPro" id="IPR039261">
    <property type="entry name" value="FNR_nucleotide-bd"/>
</dbReference>
<dbReference type="EC" id="1.14.13.39" evidence="4"/>
<dbReference type="InterPro" id="IPR044944">
    <property type="entry name" value="NOS_dom_3"/>
</dbReference>
<dbReference type="Gene3D" id="3.90.1230.10">
    <property type="entry name" value="Nitric Oxide Synthase, Chain A, domain 3"/>
    <property type="match status" value="1"/>
</dbReference>
<dbReference type="Pfam" id="PF02898">
    <property type="entry name" value="NO_synthase"/>
    <property type="match status" value="1"/>
</dbReference>
<comment type="caution">
    <text evidence="16">The sequence shown here is derived from an EMBL/GenBank/DDBJ whole genome shotgun (WGS) entry which is preliminary data.</text>
</comment>
<dbReference type="Gene3D" id="3.90.440.10">
    <property type="entry name" value="Nitric Oxide Synthase,Heme Domain,Chain A domain 2"/>
    <property type="match status" value="1"/>
</dbReference>
<keyword evidence="12" id="KW-0560">Oxidoreductase</keyword>
<keyword evidence="10" id="KW-0521">NADP</keyword>
<dbReference type="InterPro" id="IPR044940">
    <property type="entry name" value="NOS_dom_2"/>
</dbReference>
<evidence type="ECO:0000256" key="12">
    <source>
        <dbReference type="ARBA" id="ARBA00023002"/>
    </source>
</evidence>
<accession>K0RQH5</accession>
<dbReference type="InterPro" id="IPR008254">
    <property type="entry name" value="Flavodoxin/NO_synth"/>
</dbReference>
<dbReference type="Pfam" id="PF00667">
    <property type="entry name" value="FAD_binding_1"/>
    <property type="match status" value="1"/>
</dbReference>
<dbReference type="Gene3D" id="3.90.340.10">
    <property type="entry name" value="Nitric Oxide Synthase, Chain A, domain 1"/>
    <property type="match status" value="1"/>
</dbReference>
<reference evidence="16 17" key="1">
    <citation type="journal article" date="2012" name="Genome Biol.">
        <title>Genome and low-iron response of an oceanic diatom adapted to chronic iron limitation.</title>
        <authorList>
            <person name="Lommer M."/>
            <person name="Specht M."/>
            <person name="Roy A.S."/>
            <person name="Kraemer L."/>
            <person name="Andreson R."/>
            <person name="Gutowska M.A."/>
            <person name="Wolf J."/>
            <person name="Bergner S.V."/>
            <person name="Schilhabel M.B."/>
            <person name="Klostermeier U.C."/>
            <person name="Beiko R.G."/>
            <person name="Rosenstiel P."/>
            <person name="Hippler M."/>
            <person name="Laroche J."/>
        </authorList>
    </citation>
    <scope>NUCLEOTIDE SEQUENCE [LARGE SCALE GENOMIC DNA]</scope>
    <source>
        <strain evidence="16 17">CCMP1005</strain>
    </source>
</reference>
<dbReference type="Pfam" id="PF00258">
    <property type="entry name" value="Flavodoxin_1"/>
    <property type="match status" value="1"/>
</dbReference>
<sequence length="1245" mass="137500">GLTSHGEEEKKEECLQSRDYRELIREKKLEKKLGKDGGKSDELNRSVHKRLLVSSTSSINTLTSSLSRVPSKLRSSLRSSSALLPNLEEDVCAIAAKEVTPNKCPFGHGTVYSSPYPGYVHGNKKRGVCPNGCRPIVDSDLLEKESPEQTVMREALEFLELYYKERQAEMAKIDGFLSKSERIDQVKTSIETTGIYTHTFDELQHGARVAWRNAPKCSNRGYWAGLKLLDCRHVKSNDGMFDSCLKHLTQAMSTGSSEAFITVFPPSHPRAKASGPQIWNGQLLQYAAYQTEDGVMGDPANLLFTEMLSSRFGWLGPKDGIRSEHDYLPLIIQSSPEVDPELFEIPLGCAPPVHIHHPKHPELSELDMRWYPSPAVCALDLSLGGINYTAVPFNGWYATTEVLRDLTDESRYNMLLPVANILGINMDDNPVWKDEVMAILNKAIHHSFKSAKLAIVDNHTLIDGFYKWYHSEMKTRQYCPVNWKWVIPPMSSSTNDAYLGLNKATEYTLKPAYIVGKSAMALELRRFGRRDTSKAMEQIDELYLACSAFQAFAGEVGQIMRSFANVSFFDACLFDPQKLKVFDLIDQSTVVLFVSSTHGNGDVPPQSTKFFSTLFGERSGLLEKKCCGVLGFGSSAYPVFNGGAKYLSAQLSSAGAEEIVARGECDSVKGEASAVHEWLLALANNLAAMPSSSDLVCKFAKDLKEGSASVDAFMDIKEHLKIDVFGNEEVQAAVGKFFLRPGLRGSSYKSSRRRASLDSMPSFRREQISKRRISFVAMESCERANNHDETEDSPKAQRLMSILQSGGGGNVGLARLNSKHSRLNSVILAREDVIGNDDNVCGVSSGVSRRTSLIKIDLTSCGSPPYQPGDHVRVFPKNGVTEAELAKFVANLDCQSVGLDLKEYVHIEYTGEAKAEEIAVNYPLLHSCLDGLISVHELFGRLVALNDSLSMQACVDLASHASTVEDQTLLLGISKDEQAYESMISICGLEWKDVFTTFPSLCGRVPLALLLLHMKINHPRSYSIASCKEQVGSELHLLVGRYTYSRGDGKLEAGVCSSFLTGINVGDAVTFQIVLAPSFHHPLDSSCPVIFVCTGTGFAPMRGLLQQRDYLLSRGEKLGKSFLVFGSRSSDEGLFHDEISDYSNRGILNVVSHVYSREPGRRKQYVTDELNSFETRDVLLQPMLSDPKCHVFICGSANMAESTKQCLRDMSPFFDSLAEEGRLHCDVFGAVSSSKPPSAHFATAQ</sequence>
<dbReference type="InterPro" id="IPR001709">
    <property type="entry name" value="Flavoprot_Pyr_Nucl_cyt_Rdtase"/>
</dbReference>
<dbReference type="AlphaFoldDB" id="K0RQH5"/>
<dbReference type="PRINTS" id="PR00371">
    <property type="entry name" value="FPNCR"/>
</dbReference>